<dbReference type="SUPFAM" id="SSF47413">
    <property type="entry name" value="lambda repressor-like DNA-binding domains"/>
    <property type="match status" value="1"/>
</dbReference>
<evidence type="ECO:0000313" key="2">
    <source>
        <dbReference type="Proteomes" id="UP001596435"/>
    </source>
</evidence>
<dbReference type="InterPro" id="IPR012349">
    <property type="entry name" value="Split_barrel_FMN-bd"/>
</dbReference>
<keyword evidence="2" id="KW-1185">Reference proteome</keyword>
<dbReference type="EMBL" id="JBHTAJ010000107">
    <property type="protein sequence ID" value="MFC7184557.1"/>
    <property type="molecule type" value="Genomic_DNA"/>
</dbReference>
<evidence type="ECO:0000313" key="1">
    <source>
        <dbReference type="EMBL" id="MFC7184557.1"/>
    </source>
</evidence>
<reference evidence="2" key="1">
    <citation type="journal article" date="2019" name="Int. J. Syst. Evol. Microbiol.">
        <title>The Global Catalogue of Microorganisms (GCM) 10K type strain sequencing project: providing services to taxonomists for standard genome sequencing and annotation.</title>
        <authorList>
            <consortium name="The Broad Institute Genomics Platform"/>
            <consortium name="The Broad Institute Genome Sequencing Center for Infectious Disease"/>
            <person name="Wu L."/>
            <person name="Ma J."/>
        </authorList>
    </citation>
    <scope>NUCLEOTIDE SEQUENCE [LARGE SCALE GENOMIC DNA]</scope>
    <source>
        <strain evidence="2">CGMCC 1.12859</strain>
    </source>
</reference>
<comment type="caution">
    <text evidence="1">The sequence shown here is derived from an EMBL/GenBank/DDBJ whole genome shotgun (WGS) entry which is preliminary data.</text>
</comment>
<accession>A0ABW2G825</accession>
<dbReference type="Gene3D" id="2.30.110.10">
    <property type="entry name" value="Electron Transport, Fmn-binding Protein, Chain A"/>
    <property type="match status" value="1"/>
</dbReference>
<dbReference type="InterPro" id="IPR001387">
    <property type="entry name" value="Cro/C1-type_HTH"/>
</dbReference>
<dbReference type="InterPro" id="IPR010982">
    <property type="entry name" value="Lambda_DNA-bd_dom_sf"/>
</dbReference>
<organism evidence="1 2">
    <name type="scientific">Kitasatospora paranensis</name>
    <dbReference type="NCBI Taxonomy" id="258053"/>
    <lineage>
        <taxon>Bacteria</taxon>
        <taxon>Bacillati</taxon>
        <taxon>Actinomycetota</taxon>
        <taxon>Actinomycetes</taxon>
        <taxon>Kitasatosporales</taxon>
        <taxon>Streptomycetaceae</taxon>
        <taxon>Kitasatospora</taxon>
    </lineage>
</organism>
<gene>
    <name evidence="1" type="ORF">ACFQMG_33905</name>
</gene>
<dbReference type="SUPFAM" id="SSF50475">
    <property type="entry name" value="FMN-binding split barrel"/>
    <property type="match status" value="1"/>
</dbReference>
<dbReference type="CDD" id="cd00093">
    <property type="entry name" value="HTH_XRE"/>
    <property type="match status" value="1"/>
</dbReference>
<dbReference type="Proteomes" id="UP001596435">
    <property type="component" value="Unassembled WGS sequence"/>
</dbReference>
<dbReference type="Pfam" id="PF12900">
    <property type="entry name" value="Pyridox_ox_2"/>
    <property type="match status" value="1"/>
</dbReference>
<dbReference type="InterPro" id="IPR024747">
    <property type="entry name" value="Pyridox_Oxase-rel"/>
</dbReference>
<sequence>MVNEQPAAVSAAGPGRDAAEIAERVAARSARRGMGREELAARAGMDPHYLRYLLETGPAFDQAGFVRIAAALGTSYWELVVGPSDPPPGRTPAGAHPVLVHLTEEECWDRLDGHGIGRIALPAAPGPLVLPVNYTVDGRSVAYRTDPHGAAAPEPGTAVSFQVDRIDETLSSGWSVLVVGAAEPVEDDEAVRRLEAVHPPAPWAGGGRPLWVRVAPRQITGRRIAVA</sequence>
<protein>
    <submittedName>
        <fullName evidence="1">Helix-turn-helix domain-containing protein</fullName>
    </submittedName>
</protein>
<dbReference type="RefSeq" id="WP_345704636.1">
    <property type="nucleotide sequence ID" value="NZ_BAABKV010000001.1"/>
</dbReference>
<proteinExistence type="predicted"/>
<name>A0ABW2G825_9ACTN</name>